<dbReference type="AlphaFoldDB" id="A0A4Q9MY45"/>
<dbReference type="EMBL" id="ML143400">
    <property type="protein sequence ID" value="TBU31246.1"/>
    <property type="molecule type" value="Genomic_DNA"/>
</dbReference>
<name>A0A4Q9MY45_9APHY</name>
<evidence type="ECO:0000313" key="1">
    <source>
        <dbReference type="EMBL" id="TBU31246.1"/>
    </source>
</evidence>
<gene>
    <name evidence="1" type="ORF">BD311DRAFT_133081</name>
</gene>
<accession>A0A4Q9MY45</accession>
<sequence>MTYVQYYCQDGLPLRTRAAETSTYVICVSGDMRVQPGLLCARGLKADIDVGYALIDTRHALLDSFILYGSELEVETRDRLSSSGSPTGPYLCTLYGSKIRNLVVYTYTYRFEIFYVKIKTFR</sequence>
<protein>
    <submittedName>
        <fullName evidence="1">Uncharacterized protein</fullName>
    </submittedName>
</protein>
<reference evidence="1" key="1">
    <citation type="submission" date="2019-01" db="EMBL/GenBank/DDBJ databases">
        <title>Draft genome sequences of three monokaryotic isolates of the white-rot basidiomycete fungus Dichomitus squalens.</title>
        <authorList>
            <consortium name="DOE Joint Genome Institute"/>
            <person name="Lopez S.C."/>
            <person name="Andreopoulos B."/>
            <person name="Pangilinan J."/>
            <person name="Lipzen A."/>
            <person name="Riley R."/>
            <person name="Ahrendt S."/>
            <person name="Ng V."/>
            <person name="Barry K."/>
            <person name="Daum C."/>
            <person name="Grigoriev I.V."/>
            <person name="Hilden K.S."/>
            <person name="Makela M.R."/>
            <person name="de Vries R.P."/>
        </authorList>
    </citation>
    <scope>NUCLEOTIDE SEQUENCE [LARGE SCALE GENOMIC DNA]</scope>
    <source>
        <strain evidence="1">OM18370.1</strain>
    </source>
</reference>
<organism evidence="1">
    <name type="scientific">Dichomitus squalens</name>
    <dbReference type="NCBI Taxonomy" id="114155"/>
    <lineage>
        <taxon>Eukaryota</taxon>
        <taxon>Fungi</taxon>
        <taxon>Dikarya</taxon>
        <taxon>Basidiomycota</taxon>
        <taxon>Agaricomycotina</taxon>
        <taxon>Agaricomycetes</taxon>
        <taxon>Polyporales</taxon>
        <taxon>Polyporaceae</taxon>
        <taxon>Dichomitus</taxon>
    </lineage>
</organism>
<proteinExistence type="predicted"/>
<dbReference type="Proteomes" id="UP000292957">
    <property type="component" value="Unassembled WGS sequence"/>
</dbReference>